<dbReference type="VEuPathDB" id="FungiDB:MYCFIDRAFT_176228"/>
<sequence>MSSHDVLELARELNSYPEAVSLVIGRTPTNAKFSNCFVGQQMQHHVVERLLDRLSKDGILAAHSEDAGTGLGRNGHEDLVNE</sequence>
<keyword evidence="2" id="KW-1185">Reference proteome</keyword>
<gene>
    <name evidence="1" type="ORF">MYCFIDRAFT_176228</name>
</gene>
<dbReference type="Proteomes" id="UP000016932">
    <property type="component" value="Unassembled WGS sequence"/>
</dbReference>
<protein>
    <submittedName>
        <fullName evidence="1">Uncharacterized protein</fullName>
    </submittedName>
</protein>
<name>M3ATQ5_PSEFD</name>
<dbReference type="HOGENOM" id="CLU_2559270_0_0_1"/>
<dbReference type="GeneID" id="19333515"/>
<evidence type="ECO:0000313" key="1">
    <source>
        <dbReference type="EMBL" id="EME80862.1"/>
    </source>
</evidence>
<dbReference type="RefSeq" id="XP_007928225.1">
    <property type="nucleotide sequence ID" value="XM_007930034.1"/>
</dbReference>
<dbReference type="EMBL" id="KB446560">
    <property type="protein sequence ID" value="EME80862.1"/>
    <property type="molecule type" value="Genomic_DNA"/>
</dbReference>
<dbReference type="AlphaFoldDB" id="M3ATQ5"/>
<evidence type="ECO:0000313" key="2">
    <source>
        <dbReference type="Proteomes" id="UP000016932"/>
    </source>
</evidence>
<organism evidence="1 2">
    <name type="scientific">Pseudocercospora fijiensis (strain CIRAD86)</name>
    <name type="common">Black leaf streak disease fungus</name>
    <name type="synonym">Mycosphaerella fijiensis</name>
    <dbReference type="NCBI Taxonomy" id="383855"/>
    <lineage>
        <taxon>Eukaryota</taxon>
        <taxon>Fungi</taxon>
        <taxon>Dikarya</taxon>
        <taxon>Ascomycota</taxon>
        <taxon>Pezizomycotina</taxon>
        <taxon>Dothideomycetes</taxon>
        <taxon>Dothideomycetidae</taxon>
        <taxon>Mycosphaerellales</taxon>
        <taxon>Mycosphaerellaceae</taxon>
        <taxon>Pseudocercospora</taxon>
    </lineage>
</organism>
<dbReference type="KEGG" id="pfj:MYCFIDRAFT_176228"/>
<proteinExistence type="predicted"/>
<accession>M3ATQ5</accession>
<reference evidence="1 2" key="1">
    <citation type="journal article" date="2012" name="PLoS Pathog.">
        <title>Diverse lifestyles and strategies of plant pathogenesis encoded in the genomes of eighteen Dothideomycetes fungi.</title>
        <authorList>
            <person name="Ohm R.A."/>
            <person name="Feau N."/>
            <person name="Henrissat B."/>
            <person name="Schoch C.L."/>
            <person name="Horwitz B.A."/>
            <person name="Barry K.W."/>
            <person name="Condon B.J."/>
            <person name="Copeland A.C."/>
            <person name="Dhillon B."/>
            <person name="Glaser F."/>
            <person name="Hesse C.N."/>
            <person name="Kosti I."/>
            <person name="LaButti K."/>
            <person name="Lindquist E.A."/>
            <person name="Lucas S."/>
            <person name="Salamov A.A."/>
            <person name="Bradshaw R.E."/>
            <person name="Ciuffetti L."/>
            <person name="Hamelin R.C."/>
            <person name="Kema G.H.J."/>
            <person name="Lawrence C."/>
            <person name="Scott J.A."/>
            <person name="Spatafora J.W."/>
            <person name="Turgeon B.G."/>
            <person name="de Wit P.J.G.M."/>
            <person name="Zhong S."/>
            <person name="Goodwin S.B."/>
            <person name="Grigoriev I.V."/>
        </authorList>
    </citation>
    <scope>NUCLEOTIDE SEQUENCE [LARGE SCALE GENOMIC DNA]</scope>
    <source>
        <strain evidence="1 2">CIRAD86</strain>
    </source>
</reference>